<dbReference type="InterPro" id="IPR000086">
    <property type="entry name" value="NUDIX_hydrolase_dom"/>
</dbReference>
<evidence type="ECO:0000256" key="3">
    <source>
        <dbReference type="ARBA" id="ARBA00009595"/>
    </source>
</evidence>
<evidence type="ECO:0000256" key="4">
    <source>
        <dbReference type="ARBA" id="ARBA00012381"/>
    </source>
</evidence>
<evidence type="ECO:0000259" key="11">
    <source>
        <dbReference type="PROSITE" id="PS51462"/>
    </source>
</evidence>
<protein>
    <recommendedName>
        <fullName evidence="4">NAD(+) diphosphatase</fullName>
        <ecNumber evidence="4">3.6.1.22</ecNumber>
    </recommendedName>
</protein>
<evidence type="ECO:0000313" key="13">
    <source>
        <dbReference type="Proteomes" id="UP001500618"/>
    </source>
</evidence>
<accession>A0ABN2IIN3</accession>
<dbReference type="Pfam" id="PF09296">
    <property type="entry name" value="NUDIX-like"/>
    <property type="match status" value="1"/>
</dbReference>
<evidence type="ECO:0000256" key="5">
    <source>
        <dbReference type="ARBA" id="ARBA00022723"/>
    </source>
</evidence>
<dbReference type="PROSITE" id="PS51462">
    <property type="entry name" value="NUDIX"/>
    <property type="match status" value="1"/>
</dbReference>
<keyword evidence="8" id="KW-0520">NAD</keyword>
<comment type="caution">
    <text evidence="12">The sequence shown here is derived from an EMBL/GenBank/DDBJ whole genome shotgun (WGS) entry which is preliminary data.</text>
</comment>
<dbReference type="InterPro" id="IPR020476">
    <property type="entry name" value="Nudix_hydrolase"/>
</dbReference>
<sequence length="296" mass="32153">MTERELPLGRSAVNRAAHRRRDTQWLADAWKRAQVLVVDADGRALVDTSTRPYELILVAADAAPDGDRLFLGEDDEQVYFAVRGELPAETGGPEPHTVRAVGASLGARDAGLFVEAVALANWHDNIAYDPVTGAPTQARDGGWVRVSEGGAQIFPRTDPAMIVLVHDGVAGPAGRALLGRQAEWPPGRYSTLAGFVEPGESAEAAVVREVAEETGVAVTDVRYVGSQPWPFPASLMLGFSALADPAQPIRRVDEELEDARWFTRDEIRAQRDANRVMPMTTSIAYYLISNWLDGII</sequence>
<dbReference type="PRINTS" id="PR00502">
    <property type="entry name" value="NUDIXFAMILY"/>
</dbReference>
<name>A0ABN2IIN3_9ACTN</name>
<organism evidence="12 13">
    <name type="scientific">Fodinicola feengrottensis</name>
    <dbReference type="NCBI Taxonomy" id="435914"/>
    <lineage>
        <taxon>Bacteria</taxon>
        <taxon>Bacillati</taxon>
        <taxon>Actinomycetota</taxon>
        <taxon>Actinomycetes</taxon>
        <taxon>Mycobacteriales</taxon>
        <taxon>Fodinicola</taxon>
    </lineage>
</organism>
<dbReference type="RefSeq" id="WP_344313953.1">
    <property type="nucleotide sequence ID" value="NZ_BAAANY010000031.1"/>
</dbReference>
<evidence type="ECO:0000256" key="8">
    <source>
        <dbReference type="ARBA" id="ARBA00023027"/>
    </source>
</evidence>
<dbReference type="EC" id="3.6.1.22" evidence="4"/>
<dbReference type="PROSITE" id="PS00893">
    <property type="entry name" value="NUDIX_BOX"/>
    <property type="match status" value="1"/>
</dbReference>
<dbReference type="EMBL" id="BAAANY010000031">
    <property type="protein sequence ID" value="GAA1705719.1"/>
    <property type="molecule type" value="Genomic_DNA"/>
</dbReference>
<dbReference type="CDD" id="cd03429">
    <property type="entry name" value="NUDIX_NADH_pyrophosphatase_Nudt13"/>
    <property type="match status" value="1"/>
</dbReference>
<evidence type="ECO:0000256" key="9">
    <source>
        <dbReference type="ARBA" id="ARBA00023679"/>
    </source>
</evidence>
<keyword evidence="13" id="KW-1185">Reference proteome</keyword>
<dbReference type="InterPro" id="IPR015375">
    <property type="entry name" value="NADH_PPase-like_N"/>
</dbReference>
<comment type="similarity">
    <text evidence="3">Belongs to the Nudix hydrolase family. NudC subfamily.</text>
</comment>
<keyword evidence="5" id="KW-0479">Metal-binding</keyword>
<dbReference type="InterPro" id="IPR020084">
    <property type="entry name" value="NUDIX_hydrolase_CS"/>
</dbReference>
<comment type="cofactor">
    <cofactor evidence="1">
        <name>Mg(2+)</name>
        <dbReference type="ChEBI" id="CHEBI:18420"/>
    </cofactor>
</comment>
<evidence type="ECO:0000256" key="6">
    <source>
        <dbReference type="ARBA" id="ARBA00022801"/>
    </source>
</evidence>
<keyword evidence="6 10" id="KW-0378">Hydrolase</keyword>
<evidence type="ECO:0000256" key="10">
    <source>
        <dbReference type="RuleBase" id="RU003476"/>
    </source>
</evidence>
<dbReference type="Gene3D" id="3.90.79.10">
    <property type="entry name" value="Nucleoside Triphosphate Pyrophosphohydrolase"/>
    <property type="match status" value="1"/>
</dbReference>
<evidence type="ECO:0000313" key="12">
    <source>
        <dbReference type="EMBL" id="GAA1705719.1"/>
    </source>
</evidence>
<comment type="catalytic activity">
    <reaction evidence="9">
        <text>a 5'-end NAD(+)-phospho-ribonucleoside in mRNA + H2O = a 5'-end phospho-adenosine-phospho-ribonucleoside in mRNA + beta-nicotinamide D-ribonucleotide + 2 H(+)</text>
        <dbReference type="Rhea" id="RHEA:60876"/>
        <dbReference type="Rhea" id="RHEA-COMP:15698"/>
        <dbReference type="Rhea" id="RHEA-COMP:15719"/>
        <dbReference type="ChEBI" id="CHEBI:14649"/>
        <dbReference type="ChEBI" id="CHEBI:15377"/>
        <dbReference type="ChEBI" id="CHEBI:15378"/>
        <dbReference type="ChEBI" id="CHEBI:144029"/>
        <dbReference type="ChEBI" id="CHEBI:144051"/>
    </reaction>
    <physiologicalReaction direction="left-to-right" evidence="9">
        <dbReference type="Rhea" id="RHEA:60877"/>
    </physiologicalReaction>
</comment>
<keyword evidence="7" id="KW-0460">Magnesium</keyword>
<evidence type="ECO:0000256" key="2">
    <source>
        <dbReference type="ARBA" id="ARBA00001947"/>
    </source>
</evidence>
<dbReference type="PANTHER" id="PTHR42904">
    <property type="entry name" value="NUDIX HYDROLASE, NUDC SUBFAMILY"/>
    <property type="match status" value="1"/>
</dbReference>
<feature type="domain" description="Nudix hydrolase" evidence="11">
    <location>
        <begin position="155"/>
        <end position="285"/>
    </location>
</feature>
<evidence type="ECO:0000256" key="7">
    <source>
        <dbReference type="ARBA" id="ARBA00022842"/>
    </source>
</evidence>
<proteinExistence type="inferred from homology"/>
<gene>
    <name evidence="12" type="primary">nudC</name>
    <name evidence="12" type="ORF">GCM10009765_63820</name>
</gene>
<dbReference type="Gene3D" id="3.90.79.20">
    <property type="match status" value="1"/>
</dbReference>
<comment type="cofactor">
    <cofactor evidence="2">
        <name>Zn(2+)</name>
        <dbReference type="ChEBI" id="CHEBI:29105"/>
    </cofactor>
</comment>
<dbReference type="PANTHER" id="PTHR42904:SF6">
    <property type="entry name" value="NAD-CAPPED RNA HYDROLASE NUDT12"/>
    <property type="match status" value="1"/>
</dbReference>
<dbReference type="Proteomes" id="UP001500618">
    <property type="component" value="Unassembled WGS sequence"/>
</dbReference>
<dbReference type="InterPro" id="IPR015797">
    <property type="entry name" value="NUDIX_hydrolase-like_dom_sf"/>
</dbReference>
<dbReference type="InterPro" id="IPR050241">
    <property type="entry name" value="NAD-cap_RNA_hydrolase_NudC"/>
</dbReference>
<dbReference type="SUPFAM" id="SSF55811">
    <property type="entry name" value="Nudix"/>
    <property type="match status" value="1"/>
</dbReference>
<reference evidence="12 13" key="1">
    <citation type="journal article" date="2019" name="Int. J. Syst. Evol. Microbiol.">
        <title>The Global Catalogue of Microorganisms (GCM) 10K type strain sequencing project: providing services to taxonomists for standard genome sequencing and annotation.</title>
        <authorList>
            <consortium name="The Broad Institute Genomics Platform"/>
            <consortium name="The Broad Institute Genome Sequencing Center for Infectious Disease"/>
            <person name="Wu L."/>
            <person name="Ma J."/>
        </authorList>
    </citation>
    <scope>NUCLEOTIDE SEQUENCE [LARGE SCALE GENOMIC DNA]</scope>
    <source>
        <strain evidence="12 13">JCM 14718</strain>
    </source>
</reference>
<dbReference type="Pfam" id="PF00293">
    <property type="entry name" value="NUDIX"/>
    <property type="match status" value="1"/>
</dbReference>
<evidence type="ECO:0000256" key="1">
    <source>
        <dbReference type="ARBA" id="ARBA00001946"/>
    </source>
</evidence>
<dbReference type="NCBIfam" id="NF001299">
    <property type="entry name" value="PRK00241.1"/>
    <property type="match status" value="1"/>
</dbReference>
<dbReference type="InterPro" id="IPR049734">
    <property type="entry name" value="NudC-like_C"/>
</dbReference>